<gene>
    <name evidence="1" type="ORF">GCM10025791_40870</name>
</gene>
<name>A0AAV3U7I5_9ALTE</name>
<comment type="caution">
    <text evidence="1">The sequence shown here is derived from an EMBL/GenBank/DDBJ whole genome shotgun (WGS) entry which is preliminary data.</text>
</comment>
<protein>
    <submittedName>
        <fullName evidence="1">Uncharacterized protein</fullName>
    </submittedName>
</protein>
<accession>A0AAV3U7I5</accession>
<dbReference type="InterPro" id="IPR049245">
    <property type="entry name" value="DUF6880"/>
</dbReference>
<organism evidence="1 2">
    <name type="scientific">Halioxenophilus aromaticivorans</name>
    <dbReference type="NCBI Taxonomy" id="1306992"/>
    <lineage>
        <taxon>Bacteria</taxon>
        <taxon>Pseudomonadati</taxon>
        <taxon>Pseudomonadota</taxon>
        <taxon>Gammaproteobacteria</taxon>
        <taxon>Alteromonadales</taxon>
        <taxon>Alteromonadaceae</taxon>
        <taxon>Halioxenophilus</taxon>
    </lineage>
</organism>
<dbReference type="Proteomes" id="UP001409585">
    <property type="component" value="Unassembled WGS sequence"/>
</dbReference>
<evidence type="ECO:0000313" key="1">
    <source>
        <dbReference type="EMBL" id="GAA4956412.1"/>
    </source>
</evidence>
<sequence length="55" mass="6296">MQARSKAYGHGALYFKKLEALAGRIKVFDPLLEHHAFVQQLQSAHGRKSSFWARL</sequence>
<keyword evidence="2" id="KW-1185">Reference proteome</keyword>
<dbReference type="EMBL" id="BAABLX010000072">
    <property type="protein sequence ID" value="GAA4956412.1"/>
    <property type="molecule type" value="Genomic_DNA"/>
</dbReference>
<proteinExistence type="predicted"/>
<dbReference type="Pfam" id="PF21810">
    <property type="entry name" value="DUF6880"/>
    <property type="match status" value="1"/>
</dbReference>
<dbReference type="RefSeq" id="WP_170145512.1">
    <property type="nucleotide sequence ID" value="NZ_AP031496.1"/>
</dbReference>
<dbReference type="AlphaFoldDB" id="A0AAV3U7I5"/>
<evidence type="ECO:0000313" key="2">
    <source>
        <dbReference type="Proteomes" id="UP001409585"/>
    </source>
</evidence>
<reference evidence="2" key="1">
    <citation type="journal article" date="2019" name="Int. J. Syst. Evol. Microbiol.">
        <title>The Global Catalogue of Microorganisms (GCM) 10K type strain sequencing project: providing services to taxonomists for standard genome sequencing and annotation.</title>
        <authorList>
            <consortium name="The Broad Institute Genomics Platform"/>
            <consortium name="The Broad Institute Genome Sequencing Center for Infectious Disease"/>
            <person name="Wu L."/>
            <person name="Ma J."/>
        </authorList>
    </citation>
    <scope>NUCLEOTIDE SEQUENCE [LARGE SCALE GENOMIC DNA]</scope>
    <source>
        <strain evidence="2">JCM 19134</strain>
    </source>
</reference>